<reference evidence="3" key="1">
    <citation type="journal article" date="2017" name="Genome Biol.">
        <title>Comparative genomics reveals high biological diversity and specific adaptations in the industrially and medically important fungal genus Aspergillus.</title>
        <authorList>
            <person name="de Vries R.P."/>
            <person name="Riley R."/>
            <person name="Wiebenga A."/>
            <person name="Aguilar-Osorio G."/>
            <person name="Amillis S."/>
            <person name="Uchima C.A."/>
            <person name="Anderluh G."/>
            <person name="Asadollahi M."/>
            <person name="Askin M."/>
            <person name="Barry K."/>
            <person name="Battaglia E."/>
            <person name="Bayram O."/>
            <person name="Benocci T."/>
            <person name="Braus-Stromeyer S.A."/>
            <person name="Caldana C."/>
            <person name="Canovas D."/>
            <person name="Cerqueira G.C."/>
            <person name="Chen F."/>
            <person name="Chen W."/>
            <person name="Choi C."/>
            <person name="Clum A."/>
            <person name="Dos Santos R.A."/>
            <person name="Damasio A.R."/>
            <person name="Diallinas G."/>
            <person name="Emri T."/>
            <person name="Fekete E."/>
            <person name="Flipphi M."/>
            <person name="Freyberg S."/>
            <person name="Gallo A."/>
            <person name="Gournas C."/>
            <person name="Habgood R."/>
            <person name="Hainaut M."/>
            <person name="Harispe M.L."/>
            <person name="Henrissat B."/>
            <person name="Hilden K.S."/>
            <person name="Hope R."/>
            <person name="Hossain A."/>
            <person name="Karabika E."/>
            <person name="Karaffa L."/>
            <person name="Karanyi Z."/>
            <person name="Krasevec N."/>
            <person name="Kuo A."/>
            <person name="Kusch H."/>
            <person name="LaButti K."/>
            <person name="Lagendijk E.L."/>
            <person name="Lapidus A."/>
            <person name="Levasseur A."/>
            <person name="Lindquist E."/>
            <person name="Lipzen A."/>
            <person name="Logrieco A.F."/>
            <person name="MacCabe A."/>
            <person name="Maekelae M.R."/>
            <person name="Malavazi I."/>
            <person name="Melin P."/>
            <person name="Meyer V."/>
            <person name="Mielnichuk N."/>
            <person name="Miskei M."/>
            <person name="Molnar A.P."/>
            <person name="Mule G."/>
            <person name="Ngan C.Y."/>
            <person name="Orejas M."/>
            <person name="Orosz E."/>
            <person name="Ouedraogo J.P."/>
            <person name="Overkamp K.M."/>
            <person name="Park H.-S."/>
            <person name="Perrone G."/>
            <person name="Piumi F."/>
            <person name="Punt P.J."/>
            <person name="Ram A.F."/>
            <person name="Ramon A."/>
            <person name="Rauscher S."/>
            <person name="Record E."/>
            <person name="Riano-Pachon D.M."/>
            <person name="Robert V."/>
            <person name="Roehrig J."/>
            <person name="Ruller R."/>
            <person name="Salamov A."/>
            <person name="Salih N.S."/>
            <person name="Samson R.A."/>
            <person name="Sandor E."/>
            <person name="Sanguinetti M."/>
            <person name="Schuetze T."/>
            <person name="Sepcic K."/>
            <person name="Shelest E."/>
            <person name="Sherlock G."/>
            <person name="Sophianopoulou V."/>
            <person name="Squina F.M."/>
            <person name="Sun H."/>
            <person name="Susca A."/>
            <person name="Todd R.B."/>
            <person name="Tsang A."/>
            <person name="Unkles S.E."/>
            <person name="van de Wiele N."/>
            <person name="van Rossen-Uffink D."/>
            <person name="Oliveira J.V."/>
            <person name="Vesth T.C."/>
            <person name="Visser J."/>
            <person name="Yu J.-H."/>
            <person name="Zhou M."/>
            <person name="Andersen M.R."/>
            <person name="Archer D.B."/>
            <person name="Baker S.E."/>
            <person name="Benoit I."/>
            <person name="Brakhage A.A."/>
            <person name="Braus G.H."/>
            <person name="Fischer R."/>
            <person name="Frisvad J.C."/>
            <person name="Goldman G.H."/>
            <person name="Houbraken J."/>
            <person name="Oakley B."/>
            <person name="Pocsi I."/>
            <person name="Scazzocchio C."/>
            <person name="Seiboth B."/>
            <person name="vanKuyk P.A."/>
            <person name="Wortman J."/>
            <person name="Dyer P.S."/>
            <person name="Grigoriev I.V."/>
        </authorList>
    </citation>
    <scope>NUCLEOTIDE SEQUENCE [LARGE SCALE GENOMIC DNA]</scope>
    <source>
        <strain evidence="3">DTO 134E9</strain>
    </source>
</reference>
<name>A0A1L9RGB6_ASPWE</name>
<dbReference type="GeneID" id="63751500"/>
<dbReference type="PANTHER" id="PTHR15410">
    <property type="entry name" value="HIRA-INTERACTING PROTEIN 3"/>
    <property type="match status" value="1"/>
</dbReference>
<feature type="compositionally biased region" description="Basic and acidic residues" evidence="1">
    <location>
        <begin position="243"/>
        <end position="252"/>
    </location>
</feature>
<dbReference type="PANTHER" id="PTHR15410:SF2">
    <property type="entry name" value="HIRA-INTERACTING PROTEIN 3"/>
    <property type="match status" value="1"/>
</dbReference>
<feature type="region of interest" description="Disordered" evidence="1">
    <location>
        <begin position="324"/>
        <end position="368"/>
    </location>
</feature>
<keyword evidence="3" id="KW-1185">Reference proteome</keyword>
<dbReference type="GO" id="GO:0005634">
    <property type="term" value="C:nucleus"/>
    <property type="evidence" value="ECO:0007669"/>
    <property type="project" value="TreeGrafter"/>
</dbReference>
<dbReference type="VEuPathDB" id="FungiDB:ASPWEDRAFT_41794"/>
<gene>
    <name evidence="2" type="ORF">ASPWEDRAFT_41794</name>
</gene>
<evidence type="ECO:0000313" key="2">
    <source>
        <dbReference type="EMBL" id="OJJ33908.1"/>
    </source>
</evidence>
<evidence type="ECO:0000256" key="1">
    <source>
        <dbReference type="SAM" id="MobiDB-lite"/>
    </source>
</evidence>
<protein>
    <recommendedName>
        <fullName evidence="4">Transcriptional regulator</fullName>
    </recommendedName>
</protein>
<dbReference type="AlphaFoldDB" id="A0A1L9RGB6"/>
<organism evidence="2 3">
    <name type="scientific">Aspergillus wentii DTO 134E9</name>
    <dbReference type="NCBI Taxonomy" id="1073089"/>
    <lineage>
        <taxon>Eukaryota</taxon>
        <taxon>Fungi</taxon>
        <taxon>Dikarya</taxon>
        <taxon>Ascomycota</taxon>
        <taxon>Pezizomycotina</taxon>
        <taxon>Eurotiomycetes</taxon>
        <taxon>Eurotiomycetidae</taxon>
        <taxon>Eurotiales</taxon>
        <taxon>Aspergillaceae</taxon>
        <taxon>Aspergillus</taxon>
        <taxon>Aspergillus subgen. Cremei</taxon>
    </lineage>
</organism>
<accession>A0A1L9RGB6</accession>
<feature type="compositionally biased region" description="Basic residues" evidence="1">
    <location>
        <begin position="156"/>
        <end position="165"/>
    </location>
</feature>
<feature type="compositionally biased region" description="Acidic residues" evidence="1">
    <location>
        <begin position="334"/>
        <end position="343"/>
    </location>
</feature>
<dbReference type="RefSeq" id="XP_040687584.1">
    <property type="nucleotide sequence ID" value="XM_040835652.1"/>
</dbReference>
<feature type="region of interest" description="Disordered" evidence="1">
    <location>
        <begin position="1"/>
        <end position="26"/>
    </location>
</feature>
<sequence>MAPRYAMSNSESEPDQPAPAAPSDDALEKALRDAVAEVYKSGKMEELTVKRVRLAAEKSLGLDGGFFKGDSNWKAKSEEVIKDEVETQDQAPKEPASDHEKEPSPPPSKPAKPTKRTKAEAPLKSNKRRKPSPEEEAEVAAQSEENEVSEEEVKKPAKKQSKAVAKKTESPPSKENVSDDSDAAEGEDKPTKADDEDLKDGSESEMSVVLDEEPQPKPARKRQKSADAPAKKGGKKAPKAPAKGKDADLDPDQAEIKRLQGWLIKCGIRKMWARELASYDTGKAKIKHLKEMLKEAGMEGRYSLEKAKKIREERELKADLEMVQEGAKRWGTEGADEDEEGEEDRPRRRLARGRKSLAFLDDEGEETD</sequence>
<dbReference type="Proteomes" id="UP000184383">
    <property type="component" value="Unassembled WGS sequence"/>
</dbReference>
<evidence type="ECO:0008006" key="4">
    <source>
        <dbReference type="Google" id="ProtNLM"/>
    </source>
</evidence>
<dbReference type="EMBL" id="KV878213">
    <property type="protein sequence ID" value="OJJ33908.1"/>
    <property type="molecule type" value="Genomic_DNA"/>
</dbReference>
<feature type="region of interest" description="Disordered" evidence="1">
    <location>
        <begin position="59"/>
        <end position="252"/>
    </location>
</feature>
<proteinExistence type="predicted"/>
<feature type="compositionally biased region" description="Basic and acidic residues" evidence="1">
    <location>
        <begin position="71"/>
        <end position="103"/>
    </location>
</feature>
<dbReference type="OrthoDB" id="552755at2759"/>
<dbReference type="InterPro" id="IPR037647">
    <property type="entry name" value="HIRIP3"/>
</dbReference>
<dbReference type="STRING" id="1073089.A0A1L9RGB6"/>
<feature type="compositionally biased region" description="Acidic residues" evidence="1">
    <location>
        <begin position="134"/>
        <end position="150"/>
    </location>
</feature>
<evidence type="ECO:0000313" key="3">
    <source>
        <dbReference type="Proteomes" id="UP000184383"/>
    </source>
</evidence>